<evidence type="ECO:0000259" key="5">
    <source>
        <dbReference type="PROSITE" id="PS51841"/>
    </source>
</evidence>
<feature type="compositionally biased region" description="Polar residues" evidence="1">
    <location>
        <begin position="1059"/>
        <end position="1070"/>
    </location>
</feature>
<dbReference type="InterPro" id="IPR029052">
    <property type="entry name" value="Metallo-depent_PP-like"/>
</dbReference>
<keyword evidence="2" id="KW-0472">Membrane</keyword>
<feature type="domain" description="LTD" evidence="5">
    <location>
        <begin position="435"/>
        <end position="597"/>
    </location>
</feature>
<proteinExistence type="predicted"/>
<gene>
    <name evidence="6" type="ORF">QNH39_04515</name>
</gene>
<dbReference type="InterPro" id="IPR013783">
    <property type="entry name" value="Ig-like_fold"/>
</dbReference>
<dbReference type="Pfam" id="PF00149">
    <property type="entry name" value="Metallophos"/>
    <property type="match status" value="1"/>
</dbReference>
<evidence type="ECO:0000256" key="3">
    <source>
        <dbReference type="SAM" id="SignalP"/>
    </source>
</evidence>
<evidence type="ECO:0000256" key="1">
    <source>
        <dbReference type="SAM" id="MobiDB-lite"/>
    </source>
</evidence>
<dbReference type="Gene3D" id="3.60.21.10">
    <property type="match status" value="1"/>
</dbReference>
<feature type="compositionally biased region" description="Polar residues" evidence="1">
    <location>
        <begin position="110"/>
        <end position="146"/>
    </location>
</feature>
<name>A0AA95SHN3_9BACI</name>
<feature type="signal peptide" evidence="3">
    <location>
        <begin position="1"/>
        <end position="30"/>
    </location>
</feature>
<dbReference type="InterPro" id="IPR036415">
    <property type="entry name" value="Lamin_tail_dom_sf"/>
</dbReference>
<dbReference type="GO" id="GO:0016787">
    <property type="term" value="F:hydrolase activity"/>
    <property type="evidence" value="ECO:0007669"/>
    <property type="project" value="InterPro"/>
</dbReference>
<keyword evidence="2" id="KW-1133">Transmembrane helix</keyword>
<feature type="region of interest" description="Disordered" evidence="1">
    <location>
        <begin position="1052"/>
        <end position="1073"/>
    </location>
</feature>
<protein>
    <submittedName>
        <fullName evidence="6">Lamin tail domain-containing protein</fullName>
    </submittedName>
</protein>
<dbReference type="Proteomes" id="UP001178288">
    <property type="component" value="Chromosome"/>
</dbReference>
<dbReference type="Gene3D" id="2.60.40.10">
    <property type="entry name" value="Immunoglobulins"/>
    <property type="match status" value="1"/>
</dbReference>
<organism evidence="6 7">
    <name type="scientific">Neobacillus novalis</name>
    <dbReference type="NCBI Taxonomy" id="220687"/>
    <lineage>
        <taxon>Bacteria</taxon>
        <taxon>Bacillati</taxon>
        <taxon>Bacillota</taxon>
        <taxon>Bacilli</taxon>
        <taxon>Bacillales</taxon>
        <taxon>Bacillaceae</taxon>
        <taxon>Neobacillus</taxon>
    </lineage>
</organism>
<dbReference type="PROSITE" id="PS50268">
    <property type="entry name" value="CADHERIN_2"/>
    <property type="match status" value="1"/>
</dbReference>
<dbReference type="InterPro" id="IPR004843">
    <property type="entry name" value="Calcineurin-like_PHP"/>
</dbReference>
<dbReference type="InterPro" id="IPR002126">
    <property type="entry name" value="Cadherin-like_dom"/>
</dbReference>
<dbReference type="SUPFAM" id="SSF74853">
    <property type="entry name" value="Lamin A/C globular tail domain"/>
    <property type="match status" value="2"/>
</dbReference>
<feature type="chain" id="PRO_5041740097" evidence="3">
    <location>
        <begin position="31"/>
        <end position="1689"/>
    </location>
</feature>
<keyword evidence="7" id="KW-1185">Reference proteome</keyword>
<reference evidence="6" key="1">
    <citation type="submission" date="2023-05" db="EMBL/GenBank/DDBJ databases">
        <title>Comparative genomics of Bacillaceae isolates and their secondary metabolite potential.</title>
        <authorList>
            <person name="Song L."/>
            <person name="Nielsen L.J."/>
            <person name="Mohite O."/>
            <person name="Xu X."/>
            <person name="Weber T."/>
            <person name="Kovacs A.T."/>
        </authorList>
    </citation>
    <scope>NUCLEOTIDE SEQUENCE</scope>
    <source>
        <strain evidence="6">XLM17</strain>
    </source>
</reference>
<feature type="compositionally biased region" description="Polar residues" evidence="1">
    <location>
        <begin position="1622"/>
        <end position="1637"/>
    </location>
</feature>
<dbReference type="GO" id="GO:0005509">
    <property type="term" value="F:calcium ion binding"/>
    <property type="evidence" value="ECO:0007669"/>
    <property type="project" value="InterPro"/>
</dbReference>
<feature type="region of interest" description="Disordered" evidence="1">
    <location>
        <begin position="1589"/>
        <end position="1653"/>
    </location>
</feature>
<feature type="domain" description="LTD" evidence="5">
    <location>
        <begin position="147"/>
        <end position="279"/>
    </location>
</feature>
<dbReference type="RefSeq" id="WP_066083060.1">
    <property type="nucleotide sequence ID" value="NZ_CP126114.1"/>
</dbReference>
<dbReference type="InterPro" id="IPR051918">
    <property type="entry name" value="STPP_CPPED1"/>
</dbReference>
<dbReference type="PANTHER" id="PTHR43143:SF5">
    <property type="entry name" value="SECRETED PROTEIN"/>
    <property type="match status" value="1"/>
</dbReference>
<dbReference type="KEGG" id="nnv:QNH39_04515"/>
<dbReference type="Gene3D" id="2.60.40.1260">
    <property type="entry name" value="Lamin Tail domain"/>
    <property type="match status" value="1"/>
</dbReference>
<dbReference type="GO" id="GO:0016020">
    <property type="term" value="C:membrane"/>
    <property type="evidence" value="ECO:0007669"/>
    <property type="project" value="InterPro"/>
</dbReference>
<keyword evidence="2" id="KW-0812">Transmembrane</keyword>
<keyword evidence="3" id="KW-0732">Signal</keyword>
<dbReference type="Pfam" id="PF00932">
    <property type="entry name" value="LTD"/>
    <property type="match status" value="2"/>
</dbReference>
<dbReference type="PROSITE" id="PS51841">
    <property type="entry name" value="LTD"/>
    <property type="match status" value="2"/>
</dbReference>
<accession>A0AA95SHN3</accession>
<dbReference type="GO" id="GO:0007156">
    <property type="term" value="P:homophilic cell adhesion via plasma membrane adhesion molecules"/>
    <property type="evidence" value="ECO:0007669"/>
    <property type="project" value="InterPro"/>
</dbReference>
<feature type="region of interest" description="Disordered" evidence="1">
    <location>
        <begin position="41"/>
        <end position="148"/>
    </location>
</feature>
<feature type="compositionally biased region" description="Polar residues" evidence="1">
    <location>
        <begin position="48"/>
        <end position="63"/>
    </location>
</feature>
<evidence type="ECO:0000256" key="2">
    <source>
        <dbReference type="SAM" id="Phobius"/>
    </source>
</evidence>
<evidence type="ECO:0000313" key="6">
    <source>
        <dbReference type="EMBL" id="WHY87131.1"/>
    </source>
</evidence>
<feature type="domain" description="Cadherin" evidence="4">
    <location>
        <begin position="944"/>
        <end position="1055"/>
    </location>
</feature>
<evidence type="ECO:0000313" key="7">
    <source>
        <dbReference type="Proteomes" id="UP001178288"/>
    </source>
</evidence>
<dbReference type="InterPro" id="IPR001322">
    <property type="entry name" value="Lamin_tail_dom"/>
</dbReference>
<sequence>MRVGKARKKVRKLLVLACMFAIILSNLSLAVPSKRIYAEGMPKDEQSVDSTKIENSQSESVDPSQPGEGQDESAASDQPGDSQRESVDPSQSDDRENAEIDKSQLIEPLTDTNSVEDASVSSPQQEDTSAQSGENQTDDNAASQAVNGGEEDYNQFPQLLITELSPNSKGAGTDYYEYIELYNNTNQPLSLENYSFIYKYTDTGKELPFLVPAVMLEPQQTIVYWYNNGNFTLADFNANFGTNLSANQVVEFKDVFPGFANTGFRALVIKDQAGKEIVSASYLAEENDNNGAGIEYKYPVSGSVMEKYRVLAAPTPGTIEAEQVPAQPVNLDETPADEEAPVITHTPVTDSDAFSPVKIEATVTDNMAKPFVTLFYKTMGEQSFTSISMNASKDDSTKYFAEISGVNVESDITYYIEASDGTNSSKTEEYLIKVKKSNIDNNKLPAFLVTEVVPDSTNVGTADGYEFIEIYNNTDKDMNFKDYKIQYRYGTDPTTDVIWASIPDDVVIPSQKTLVFWIINDQNPHKTVEDFNANYGTNLVENKDIVKIYSAGMANASTRGLVVATNTKKELVVAYYNDEANVLDTKPDKGIFYKYPLDGSTKMVKISAGIKDATPGAVESSQVPAQPVHVIEDTNKPVIENMTKVTEVNQKENIQIVADASDDREVKTVRLFYRPNHQQEYTQVLLTEDFDDMMYHHTIYSPEIIGNQYVEYYFVVSDGANEVTSETYKINVTSDLDDSSLRLNVKSNEIVSKEKILKGTSKSESSDQVKLFIDGSELTENTYQSLEHDAYFAFEASGVDTFFQNGVTMGDDIIRIFDDGITNWDTITVPIDADRLKIGENVITIRSGNKASPFQLEESKENRDDFDIRNVRLVLADGTILRDPMKNNPTKVYDMGDDGTYRPFEDFTFTVTADQAASKSYKWDTTKVADGKHIVKVQNSNEEINVKVQGSDEEVTVSVNVDNTAPVITTNLEDGKEYKGKFTIEADAADAIAGVQTFQVMLDDQEITVPYETASSKLAPGDHKLSVTAFDKIGNKAEKIVRFSVVNENPNKPELISPTDGSATPVNGNPSLKVKVTDPTDDDLNVSFYKGFKYDATQTDRVKAFKNATDTEPPKAMVPAGEQAFTADDMSLVSKQDQQYLVTDSDTQFPYQRFEVAVDASVDETDLVELEWKGKSLPGRKVAMYAWNHKLGNWSTIQYKIAGEEDFELKGNVAVSDFVKDDKINVLIQDEIPSTPDQYDYTFVWMSDTQYYAQSYPHIYDRMTNWIAEKQDEMKIKYVFHTGDLVDKAGVEYEWQNADKSMKVLDDNHIPYGVLAGNHDVDHKTGDYTQYYKWFGEDRFKDKPYYGESYKNNRGHYDLISANGNDFIMLYMGWGVEDEDIKWMNDVLKKYPHRKAILSFHEYLLVSGNRSPIGDQLYQQLVLPNKNVIAVLSGHYHDSETLVDAIDDDGDGIPDRQVYQMLGDYQGGPEGGQGYMKLLHFNQKNNKIIVNTYSPYLDKYNYYDPIEFPEKDERNLEVDLEPKLKRVATDYFTVNVYTDSEIGKAENIPSGSIAQAEWKGLAENQSYSWYAVAEDNYTGRAVSDIWTFTKGKDENPNPVPQEPSDPKDGQGNNQGQDEGFTPVTSNPDKTGKGTSHQGDAPVKKPVSQGTHLPSTATNTFNIILIGVLLITIGVITWAVRRKYTESHSS</sequence>
<feature type="compositionally biased region" description="Basic and acidic residues" evidence="1">
    <location>
        <begin position="82"/>
        <end position="104"/>
    </location>
</feature>
<dbReference type="SUPFAM" id="SSF56300">
    <property type="entry name" value="Metallo-dependent phosphatases"/>
    <property type="match status" value="1"/>
</dbReference>
<evidence type="ECO:0000259" key="4">
    <source>
        <dbReference type="PROSITE" id="PS50268"/>
    </source>
</evidence>
<dbReference type="PANTHER" id="PTHR43143">
    <property type="entry name" value="METALLOPHOSPHOESTERASE, CALCINEURIN SUPERFAMILY"/>
    <property type="match status" value="1"/>
</dbReference>
<dbReference type="EMBL" id="CP126114">
    <property type="protein sequence ID" value="WHY87131.1"/>
    <property type="molecule type" value="Genomic_DNA"/>
</dbReference>
<feature type="transmembrane region" description="Helical" evidence="2">
    <location>
        <begin position="1660"/>
        <end position="1679"/>
    </location>
</feature>
<dbReference type="InterPro" id="IPR011401">
    <property type="entry name" value="Pesterase_YvnB"/>
</dbReference>
<dbReference type="PIRSF" id="PIRSF036444">
    <property type="entry name" value="Pesterase_YvnB"/>
    <property type="match status" value="1"/>
</dbReference>